<gene>
    <name evidence="1" type="ORF">G163CM_39480</name>
</gene>
<dbReference type="Proteomes" id="UP001199659">
    <property type="component" value="Chromosome"/>
</dbReference>
<accession>A0ABY3SAH0</accession>
<organism evidence="1 2">
    <name type="scientific">Pseudocitrobacter corydidari</name>
    <dbReference type="NCBI Taxonomy" id="2891570"/>
    <lineage>
        <taxon>Bacteria</taxon>
        <taxon>Pseudomonadati</taxon>
        <taxon>Pseudomonadota</taxon>
        <taxon>Gammaproteobacteria</taxon>
        <taxon>Enterobacterales</taxon>
        <taxon>Enterobacteriaceae</taxon>
        <taxon>Pseudocitrobacter</taxon>
    </lineage>
</organism>
<dbReference type="Pfam" id="PF12889">
    <property type="entry name" value="DUF3829"/>
    <property type="match status" value="1"/>
</dbReference>
<proteinExistence type="predicted"/>
<sequence>MFLKRIAIVSLCMGLLCGCDNTHDETPPTSAQTDSLDAHNSVAMKANQWLDIINNDSDAYQYDKSSEEDVELPTVIGQQLVWVKESYFKTVKEQRLFRRKAPVTESEFNMLMSQFEVTSSPEERETYRQIGKTISATQPPLPPLDRAGQTLIESEITLSEAVNALVEYHSSGDYRQDRLSKAPALHMALDQAWQQYRQASREANTLRNTLFSEEHDIELAYYKDCGLTGRLAVVESADIVQKIVDRLYTVISQQKKVEHIPLVAWQQDIEQLEDELALIKSLAKDPRALSDNGLEEAYIKDYAMALDAFITHLKLTLHDVGESAEKNETLLDDLEQKQMALIGVYNQLIVSVNCEE</sequence>
<protein>
    <recommendedName>
        <fullName evidence="3">Lipoprotein</fullName>
    </recommendedName>
</protein>
<dbReference type="InterPro" id="IPR024291">
    <property type="entry name" value="DUF3829"/>
</dbReference>
<evidence type="ECO:0008006" key="3">
    <source>
        <dbReference type="Google" id="ProtNLM"/>
    </source>
</evidence>
<dbReference type="PROSITE" id="PS51257">
    <property type="entry name" value="PROKAR_LIPOPROTEIN"/>
    <property type="match status" value="1"/>
</dbReference>
<keyword evidence="2" id="KW-1185">Reference proteome</keyword>
<evidence type="ECO:0000313" key="2">
    <source>
        <dbReference type="Proteomes" id="UP001199659"/>
    </source>
</evidence>
<evidence type="ECO:0000313" key="1">
    <source>
        <dbReference type="EMBL" id="UGS43183.1"/>
    </source>
</evidence>
<name>A0ABY3SAH0_9ENTR</name>
<dbReference type="EMBL" id="CP087880">
    <property type="protein sequence ID" value="UGS43183.1"/>
    <property type="molecule type" value="Genomic_DNA"/>
</dbReference>
<dbReference type="RefSeq" id="WP_231826049.1">
    <property type="nucleotide sequence ID" value="NZ_CP087880.1"/>
</dbReference>
<reference evidence="1 2" key="1">
    <citation type="journal article" date="2022" name="Int. J. Syst. Evol. Microbiol.">
        <title>Pseudocitrobacter corydidari sp. nov., isolated from the Asian emerald cockroach Corydidarum magnifica.</title>
        <authorList>
            <person name="Guzman J."/>
            <person name="Poehlein A."/>
            <person name="Glaeser S.P."/>
            <person name="Schwengers O."/>
            <person name="Blom J."/>
            <person name="Hollensteiner J."/>
            <person name="Kampfer P."/>
            <person name="Vilcinskas A."/>
        </authorList>
    </citation>
    <scope>NUCLEOTIDE SEQUENCE [LARGE SCALE GENOMIC DNA]</scope>
    <source>
        <strain evidence="1">G163CM</strain>
    </source>
</reference>